<dbReference type="Pfam" id="PF04542">
    <property type="entry name" value="Sigma70_r2"/>
    <property type="match status" value="1"/>
</dbReference>
<comment type="caution">
    <text evidence="3">The sequence shown here is derived from an EMBL/GenBank/DDBJ whole genome shotgun (WGS) entry which is preliminary data.</text>
</comment>
<dbReference type="InterPro" id="IPR046531">
    <property type="entry name" value="DUF6596"/>
</dbReference>
<dbReference type="Pfam" id="PF20239">
    <property type="entry name" value="DUF6596"/>
    <property type="match status" value="1"/>
</dbReference>
<protein>
    <submittedName>
        <fullName evidence="3">RNA polymerase sigma-70 factor (ECF subfamily)</fullName>
    </submittedName>
</protein>
<keyword evidence="4" id="KW-1185">Reference proteome</keyword>
<evidence type="ECO:0000259" key="2">
    <source>
        <dbReference type="Pfam" id="PF20239"/>
    </source>
</evidence>
<reference evidence="3 4" key="1">
    <citation type="submission" date="2023-07" db="EMBL/GenBank/DDBJ databases">
        <title>Sorghum-associated microbial communities from plants grown in Nebraska, USA.</title>
        <authorList>
            <person name="Schachtman D."/>
        </authorList>
    </citation>
    <scope>NUCLEOTIDE SEQUENCE [LARGE SCALE GENOMIC DNA]</scope>
    <source>
        <strain evidence="3 4">DS1781</strain>
    </source>
</reference>
<dbReference type="PANTHER" id="PTHR47756">
    <property type="entry name" value="BLL6612 PROTEIN-RELATED"/>
    <property type="match status" value="1"/>
</dbReference>
<gene>
    <name evidence="3" type="ORF">J2739_003702</name>
</gene>
<evidence type="ECO:0000313" key="3">
    <source>
        <dbReference type="EMBL" id="MDR6537916.1"/>
    </source>
</evidence>
<accession>A0ABU1NJ76</accession>
<dbReference type="RefSeq" id="WP_309904224.1">
    <property type="nucleotide sequence ID" value="NZ_JAVDRF010000008.1"/>
</dbReference>
<feature type="domain" description="RNA polymerase sigma-70 region 2" evidence="1">
    <location>
        <begin position="19"/>
        <end position="81"/>
    </location>
</feature>
<name>A0ABU1NJ76_9BURK</name>
<dbReference type="InterPro" id="IPR007627">
    <property type="entry name" value="RNA_pol_sigma70_r2"/>
</dbReference>
<feature type="domain" description="DUF6596" evidence="2">
    <location>
        <begin position="185"/>
        <end position="286"/>
    </location>
</feature>
<dbReference type="EMBL" id="JAVDRF010000008">
    <property type="protein sequence ID" value="MDR6537916.1"/>
    <property type="molecule type" value="Genomic_DNA"/>
</dbReference>
<dbReference type="Proteomes" id="UP001184230">
    <property type="component" value="Unassembled WGS sequence"/>
</dbReference>
<dbReference type="Gene3D" id="1.10.1740.10">
    <property type="match status" value="1"/>
</dbReference>
<dbReference type="PANTHER" id="PTHR47756:SF2">
    <property type="entry name" value="BLL6612 PROTEIN"/>
    <property type="match status" value="1"/>
</dbReference>
<evidence type="ECO:0000313" key="4">
    <source>
        <dbReference type="Proteomes" id="UP001184230"/>
    </source>
</evidence>
<sequence>MTSAALPEAHAAAERAARQSYGRLVAILSARMRDIAASEDALADAFARALERWPAEGIPRQPEAWLLGVARNRVLDAWRHSRVQEQAGQTLLAMADEFAPEANGGEAVPDERLRLLFVCAHPAIDAAARAPLMLQTVLGLDAARMAGAFLVAPATLGQRLVRAKARIRAARIPFEFPRAQDLSQRLQDVLDGIYAAYGTGWDDIDGADSAQRGLTREAIDLCRILCSLMPQEPEPLGLLALMLFCESRAAARRNDAGAYVPLDVQDSRRWDLGMHAQAEEALRRAAGMHALGAFQMEAAIQSAHCARRLGAPVPAEAVLALYDGLVALRPCTGAHVSRACAVARAEGPAAGLSALDALAAGEVANYQPYWAARAHLLGANGEREAARQAYARAAGLSTSAAVRAYLSAEAERL</sequence>
<proteinExistence type="predicted"/>
<organism evidence="3 4">
    <name type="scientific">Variovorax soli</name>
    <dbReference type="NCBI Taxonomy" id="376815"/>
    <lineage>
        <taxon>Bacteria</taxon>
        <taxon>Pseudomonadati</taxon>
        <taxon>Pseudomonadota</taxon>
        <taxon>Betaproteobacteria</taxon>
        <taxon>Burkholderiales</taxon>
        <taxon>Comamonadaceae</taxon>
        <taxon>Variovorax</taxon>
    </lineage>
</organism>
<dbReference type="InterPro" id="IPR013325">
    <property type="entry name" value="RNA_pol_sigma_r2"/>
</dbReference>
<evidence type="ECO:0000259" key="1">
    <source>
        <dbReference type="Pfam" id="PF04542"/>
    </source>
</evidence>
<dbReference type="SUPFAM" id="SSF88946">
    <property type="entry name" value="Sigma2 domain of RNA polymerase sigma factors"/>
    <property type="match status" value="1"/>
</dbReference>